<accession>A0ACC0PZE6</accession>
<proteinExistence type="predicted"/>
<dbReference type="EMBL" id="CM046388">
    <property type="protein sequence ID" value="KAI8570148.1"/>
    <property type="molecule type" value="Genomic_DNA"/>
</dbReference>
<protein>
    <submittedName>
        <fullName evidence="1">Uncharacterized protein</fullName>
    </submittedName>
</protein>
<gene>
    <name evidence="1" type="ORF">RHMOL_Rhmol01G0010800</name>
</gene>
<reference evidence="1" key="1">
    <citation type="submission" date="2022-02" db="EMBL/GenBank/DDBJ databases">
        <title>Plant Genome Project.</title>
        <authorList>
            <person name="Zhang R.-G."/>
        </authorList>
    </citation>
    <scope>NUCLEOTIDE SEQUENCE</scope>
    <source>
        <strain evidence="1">AT1</strain>
    </source>
</reference>
<evidence type="ECO:0000313" key="2">
    <source>
        <dbReference type="Proteomes" id="UP001062846"/>
    </source>
</evidence>
<organism evidence="1 2">
    <name type="scientific">Rhododendron molle</name>
    <name type="common">Chinese azalea</name>
    <name type="synonym">Azalea mollis</name>
    <dbReference type="NCBI Taxonomy" id="49168"/>
    <lineage>
        <taxon>Eukaryota</taxon>
        <taxon>Viridiplantae</taxon>
        <taxon>Streptophyta</taxon>
        <taxon>Embryophyta</taxon>
        <taxon>Tracheophyta</taxon>
        <taxon>Spermatophyta</taxon>
        <taxon>Magnoliopsida</taxon>
        <taxon>eudicotyledons</taxon>
        <taxon>Gunneridae</taxon>
        <taxon>Pentapetalae</taxon>
        <taxon>asterids</taxon>
        <taxon>Ericales</taxon>
        <taxon>Ericaceae</taxon>
        <taxon>Ericoideae</taxon>
        <taxon>Rhodoreae</taxon>
        <taxon>Rhododendron</taxon>
    </lineage>
</organism>
<keyword evidence="2" id="KW-1185">Reference proteome</keyword>
<sequence length="569" mass="61591">MVITVREVCCSTTTTSSSSWPLCFNLSPLPLSSKSCYFLRPRNSSSCIRASHSVSKKLATGPPWNLGLSSNSSEGSTFDPLGINSDSSTDLNVPPWESFLGLRSPNFESTSSTRKDKPSSTKGVAAAIEDSSIDFGDFFKGPLPGKFLQLLGYLALSRLGIYIPLGGVNRDAFVGNLDQNSILSTLDTFSGGGIGRLGICSLGIVPFINAQIVFQLLTQIYPKLQELQKKEGQAGRKKILQYTQYASVGFAIVQAIGQVLFLRPYVNDFTTEWALSSVTLLTLGSVLTTYIGERITDLKLGNGTSLLIFTSIISYLPASFGRTVAEAFQDGNYVGLIAITVSFFLLVLSIVYVQWKHRNVDNSINKGFQEAERKIPINYASRYTSRSGGLEKSAYLPFKVNSTGVMPIIFSTSSLALPGTLARFTGLAALKKAAVALGPGGSFYLPTNILLIAFFNYYYTFLQLDPDDVSEQLKRQGASIPLVRPGKSTAAFIKTVLSRISVLGSAFLAILAAGPAVIEQTTHLTAFRGFAGTSVLILVGCATDTARKVQAEIISQKYKNIEFYEIDKF</sequence>
<dbReference type="Proteomes" id="UP001062846">
    <property type="component" value="Chromosome 1"/>
</dbReference>
<comment type="caution">
    <text evidence="1">The sequence shown here is derived from an EMBL/GenBank/DDBJ whole genome shotgun (WGS) entry which is preliminary data.</text>
</comment>
<evidence type="ECO:0000313" key="1">
    <source>
        <dbReference type="EMBL" id="KAI8570148.1"/>
    </source>
</evidence>
<name>A0ACC0PZE6_RHOML</name>